<dbReference type="EMBL" id="LGFU01000201">
    <property type="protein sequence ID" value="KUK45656.1"/>
    <property type="molecule type" value="Genomic_DNA"/>
</dbReference>
<reference evidence="2 3" key="1">
    <citation type="journal article" date="2015" name="MBio">
        <title>Genome-Resolved Metagenomic Analysis Reveals Roles for Candidate Phyla and Other Microbial Community Members in Biogeochemical Transformations in Oil Reservoirs.</title>
        <authorList>
            <person name="Hu P."/>
            <person name="Tom L."/>
            <person name="Singh A."/>
            <person name="Thomas B.C."/>
            <person name="Baker B.J."/>
            <person name="Piceno Y.M."/>
            <person name="Andersen G.L."/>
            <person name="Banfield J.F."/>
        </authorList>
    </citation>
    <scope>NUCLEOTIDE SEQUENCE [LARGE SCALE GENOMIC DNA]</scope>
    <source>
        <strain evidence="2">46_16</strain>
    </source>
</reference>
<dbReference type="CDD" id="cd02440">
    <property type="entry name" value="AdoMet_MTases"/>
    <property type="match status" value="1"/>
</dbReference>
<dbReference type="Gene3D" id="3.40.50.150">
    <property type="entry name" value="Vaccinia Virus protein VP39"/>
    <property type="match status" value="1"/>
</dbReference>
<protein>
    <recommendedName>
        <fullName evidence="1">Methyltransferase type 11 domain-containing protein</fullName>
    </recommendedName>
</protein>
<dbReference type="SUPFAM" id="SSF53335">
    <property type="entry name" value="S-adenosyl-L-methionine-dependent methyltransferases"/>
    <property type="match status" value="1"/>
</dbReference>
<accession>A0A117LGC1</accession>
<dbReference type="InterPro" id="IPR013216">
    <property type="entry name" value="Methyltransf_11"/>
</dbReference>
<feature type="domain" description="Methyltransferase type 11" evidence="1">
    <location>
        <begin position="39"/>
        <end position="128"/>
    </location>
</feature>
<evidence type="ECO:0000313" key="3">
    <source>
        <dbReference type="Proteomes" id="UP000064249"/>
    </source>
</evidence>
<dbReference type="GO" id="GO:0008757">
    <property type="term" value="F:S-adenosylmethionine-dependent methyltransferase activity"/>
    <property type="evidence" value="ECO:0007669"/>
    <property type="project" value="InterPro"/>
</dbReference>
<dbReference type="Proteomes" id="UP000064249">
    <property type="component" value="Unassembled WGS sequence"/>
</dbReference>
<dbReference type="PANTHER" id="PTHR43591:SF24">
    <property type="entry name" value="2-METHOXY-6-POLYPRENYL-1,4-BENZOQUINOL METHYLASE, MITOCHONDRIAL"/>
    <property type="match status" value="1"/>
</dbReference>
<name>A0A117LGC1_9CHLR</name>
<proteinExistence type="predicted"/>
<comment type="caution">
    <text evidence="2">The sequence shown here is derived from an EMBL/GenBank/DDBJ whole genome shotgun (WGS) entry which is preliminary data.</text>
</comment>
<evidence type="ECO:0000313" key="2">
    <source>
        <dbReference type="EMBL" id="KUK45656.1"/>
    </source>
</evidence>
<dbReference type="PANTHER" id="PTHR43591">
    <property type="entry name" value="METHYLTRANSFERASE"/>
    <property type="match status" value="1"/>
</dbReference>
<dbReference type="AlphaFoldDB" id="A0A117LGC1"/>
<evidence type="ECO:0000259" key="1">
    <source>
        <dbReference type="Pfam" id="PF08241"/>
    </source>
</evidence>
<organism evidence="2 3">
    <name type="scientific">Anaerolinea thermophila</name>
    <dbReference type="NCBI Taxonomy" id="167964"/>
    <lineage>
        <taxon>Bacteria</taxon>
        <taxon>Bacillati</taxon>
        <taxon>Chloroflexota</taxon>
        <taxon>Anaerolineae</taxon>
        <taxon>Anaerolineales</taxon>
        <taxon>Anaerolineaceae</taxon>
        <taxon>Anaerolinea</taxon>
    </lineage>
</organism>
<gene>
    <name evidence="2" type="ORF">XD73_1472</name>
</gene>
<dbReference type="Pfam" id="PF08241">
    <property type="entry name" value="Methyltransf_11"/>
    <property type="match status" value="1"/>
</dbReference>
<sequence>MAKFDHFDLISPLYDFIFGRRVDYEIVDLADPAEDQILLDVGGGTGRVSLLFKEKVKNAIIADSSVNMLKEAKEKGLSIVNSNAERLPFPDESVHRVIMVDAFHHVKNQQDTLEEMWRVLKKDGFIIIQEPDINNFYVKLIAVGEKLLLMRSHFVSPSSIAEKGNFDGRASVDINRSKGIAWIRIKKEKI</sequence>
<dbReference type="InterPro" id="IPR029063">
    <property type="entry name" value="SAM-dependent_MTases_sf"/>
</dbReference>